<dbReference type="CDD" id="cd17317">
    <property type="entry name" value="MFS_SLC22"/>
    <property type="match status" value="1"/>
</dbReference>
<comment type="subcellular location">
    <subcellularLocation>
        <location evidence="1">Membrane</location>
        <topology evidence="1">Multi-pass membrane protein</topology>
    </subcellularLocation>
</comment>
<feature type="transmembrane region" description="Helical" evidence="5">
    <location>
        <begin position="138"/>
        <end position="157"/>
    </location>
</feature>
<evidence type="ECO:0000256" key="5">
    <source>
        <dbReference type="SAM" id="Phobius"/>
    </source>
</evidence>
<proteinExistence type="predicted"/>
<evidence type="ECO:0000313" key="7">
    <source>
        <dbReference type="EMBL" id="CAE1310971.1"/>
    </source>
</evidence>
<dbReference type="PANTHER" id="PTHR24064">
    <property type="entry name" value="SOLUTE CARRIER FAMILY 22 MEMBER"/>
    <property type="match status" value="1"/>
</dbReference>
<keyword evidence="8" id="KW-1185">Reference proteome</keyword>
<dbReference type="EMBL" id="CAHIKZ030004471">
    <property type="protein sequence ID" value="CAE1310971.1"/>
    <property type="molecule type" value="Genomic_DNA"/>
</dbReference>
<dbReference type="Pfam" id="PF07690">
    <property type="entry name" value="MFS_1"/>
    <property type="match status" value="1"/>
</dbReference>
<evidence type="ECO:0000256" key="4">
    <source>
        <dbReference type="ARBA" id="ARBA00023136"/>
    </source>
</evidence>
<feature type="transmembrane region" description="Helical" evidence="5">
    <location>
        <begin position="112"/>
        <end position="131"/>
    </location>
</feature>
<dbReference type="InterPro" id="IPR011701">
    <property type="entry name" value="MFS"/>
</dbReference>
<reference evidence="7" key="1">
    <citation type="submission" date="2021-01" db="EMBL/GenBank/DDBJ databases">
        <authorList>
            <person name="Li R."/>
            <person name="Bekaert M."/>
        </authorList>
    </citation>
    <scope>NUCLEOTIDE SEQUENCE</scope>
    <source>
        <strain evidence="7">Farmed</strain>
    </source>
</reference>
<gene>
    <name evidence="7" type="ORF">SPHA_62492</name>
</gene>
<dbReference type="AlphaFoldDB" id="A0A812DXP6"/>
<evidence type="ECO:0000259" key="6">
    <source>
        <dbReference type="PROSITE" id="PS50850"/>
    </source>
</evidence>
<feature type="transmembrane region" description="Helical" evidence="5">
    <location>
        <begin position="498"/>
        <end position="522"/>
    </location>
</feature>
<dbReference type="Proteomes" id="UP000597762">
    <property type="component" value="Unassembled WGS sequence"/>
</dbReference>
<feature type="transmembrane region" description="Helical" evidence="5">
    <location>
        <begin position="365"/>
        <end position="386"/>
    </location>
</feature>
<keyword evidence="3 5" id="KW-1133">Transmembrane helix</keyword>
<feature type="transmembrane region" description="Helical" evidence="5">
    <location>
        <begin position="163"/>
        <end position="185"/>
    </location>
</feature>
<dbReference type="InterPro" id="IPR036259">
    <property type="entry name" value="MFS_trans_sf"/>
</dbReference>
<dbReference type="SUPFAM" id="SSF103473">
    <property type="entry name" value="MFS general substrate transporter"/>
    <property type="match status" value="1"/>
</dbReference>
<dbReference type="GO" id="GO:0016020">
    <property type="term" value="C:membrane"/>
    <property type="evidence" value="ECO:0007669"/>
    <property type="project" value="UniProtKB-SubCell"/>
</dbReference>
<feature type="transmembrane region" description="Helical" evidence="5">
    <location>
        <begin position="459"/>
        <end position="478"/>
    </location>
</feature>
<feature type="domain" description="Major facilitator superfamily (MFS) profile" evidence="6">
    <location>
        <begin position="67"/>
        <end position="484"/>
    </location>
</feature>
<feature type="transmembrane region" description="Helical" evidence="5">
    <location>
        <begin position="336"/>
        <end position="358"/>
    </location>
</feature>
<evidence type="ECO:0000256" key="2">
    <source>
        <dbReference type="ARBA" id="ARBA00022692"/>
    </source>
</evidence>
<sequence length="523" mass="59118">MNYEDVIKAAGGCGRYQIFMLNLLCAIPGLTNDTYEVQSEAHAELIKEYIPEDIVDGKPVYSRCHLYLNKSVLGNQTLGNCTSWVYDKSVFETTITSDFNLVCSHEWLAHQIYTGFFAGYLFAMLSCGWLSDRLGRKTVIIISLMVQGITGILSSVIDNIKMIIVLRFLTAVGGAGSYIPSVVFGAEISSMKNRTQASIAIQIYFTVGLFILNLLAYYIRNWKLVILLVSLPSIPTGFLYLWVLPESPRWLLTIKKRKEAEIVLNKIAEVNKRDFNCNSEEIEISMVQDRTVRLWKIFLIPKLLKRTLILMFNWCVVSFVYYGLVINTENLSGNMFLNFFFGALVEIPAYLTCIFLLDRIGRKKLYIAFMVFGGICGICTIFPFMYASDDSQWITTTLATLSKLCVTGTFGIVYLHTCELYPTCVRNGALGAMSTFARVGGVIAPYVMMLLLSKMFHSLFCSFFFLVQVLIGYIYVSVHFQPSRFSIYDSTTTTLGPLTLFISLTPSSIIDQFLLPLLLFFLF</sequence>
<organism evidence="7 8">
    <name type="scientific">Acanthosepion pharaonis</name>
    <name type="common">Pharaoh cuttlefish</name>
    <name type="synonym">Sepia pharaonis</name>
    <dbReference type="NCBI Taxonomy" id="158019"/>
    <lineage>
        <taxon>Eukaryota</taxon>
        <taxon>Metazoa</taxon>
        <taxon>Spiralia</taxon>
        <taxon>Lophotrochozoa</taxon>
        <taxon>Mollusca</taxon>
        <taxon>Cephalopoda</taxon>
        <taxon>Coleoidea</taxon>
        <taxon>Decapodiformes</taxon>
        <taxon>Sepiida</taxon>
        <taxon>Sepiina</taxon>
        <taxon>Sepiidae</taxon>
        <taxon>Acanthosepion</taxon>
    </lineage>
</organism>
<name>A0A812DXP6_ACAPH</name>
<accession>A0A812DXP6</accession>
<feature type="transmembrane region" description="Helical" evidence="5">
    <location>
        <begin position="303"/>
        <end position="324"/>
    </location>
</feature>
<dbReference type="OrthoDB" id="2544694at2759"/>
<feature type="transmembrane region" description="Helical" evidence="5">
    <location>
        <begin position="197"/>
        <end position="219"/>
    </location>
</feature>
<feature type="transmembrane region" description="Helical" evidence="5">
    <location>
        <begin position="225"/>
        <end position="244"/>
    </location>
</feature>
<comment type="caution">
    <text evidence="7">The sequence shown here is derived from an EMBL/GenBank/DDBJ whole genome shotgun (WGS) entry which is preliminary data.</text>
</comment>
<dbReference type="PROSITE" id="PS50850">
    <property type="entry name" value="MFS"/>
    <property type="match status" value="1"/>
</dbReference>
<evidence type="ECO:0000256" key="1">
    <source>
        <dbReference type="ARBA" id="ARBA00004141"/>
    </source>
</evidence>
<keyword evidence="4 5" id="KW-0472">Membrane</keyword>
<keyword evidence="2 5" id="KW-0812">Transmembrane</keyword>
<dbReference type="GO" id="GO:0022857">
    <property type="term" value="F:transmembrane transporter activity"/>
    <property type="evidence" value="ECO:0007669"/>
    <property type="project" value="InterPro"/>
</dbReference>
<evidence type="ECO:0000256" key="3">
    <source>
        <dbReference type="ARBA" id="ARBA00022989"/>
    </source>
</evidence>
<protein>
    <submittedName>
        <fullName evidence="7">SLC22A4_5</fullName>
    </submittedName>
</protein>
<dbReference type="Gene3D" id="1.20.1250.20">
    <property type="entry name" value="MFS general substrate transporter like domains"/>
    <property type="match status" value="1"/>
</dbReference>
<dbReference type="InterPro" id="IPR020846">
    <property type="entry name" value="MFS_dom"/>
</dbReference>
<evidence type="ECO:0000313" key="8">
    <source>
        <dbReference type="Proteomes" id="UP000597762"/>
    </source>
</evidence>
<feature type="transmembrane region" description="Helical" evidence="5">
    <location>
        <begin position="429"/>
        <end position="452"/>
    </location>
</feature>